<evidence type="ECO:0000256" key="12">
    <source>
        <dbReference type="PIRSR" id="PIRSR000445-3"/>
    </source>
</evidence>
<dbReference type="SUPFAM" id="SSF69742">
    <property type="entry name" value="Glutamyl tRNA-reductase catalytic, N-terminal domain"/>
    <property type="match status" value="1"/>
</dbReference>
<evidence type="ECO:0000259" key="16">
    <source>
        <dbReference type="Pfam" id="PF01488"/>
    </source>
</evidence>
<name>A0A2I0CRU4_9PSED</name>
<dbReference type="HAMAP" id="MF_00087">
    <property type="entry name" value="Glu_tRNA_reductase"/>
    <property type="match status" value="1"/>
</dbReference>
<accession>A0A2I0CRU4</accession>
<dbReference type="InterPro" id="IPR036291">
    <property type="entry name" value="NAD(P)-bd_dom_sf"/>
</dbReference>
<dbReference type="PANTHER" id="PTHR43013">
    <property type="entry name" value="GLUTAMYL-TRNA REDUCTASE"/>
    <property type="match status" value="1"/>
</dbReference>
<evidence type="ECO:0000259" key="15">
    <source>
        <dbReference type="Pfam" id="PF00745"/>
    </source>
</evidence>
<evidence type="ECO:0000256" key="13">
    <source>
        <dbReference type="PIRSR" id="PIRSR000445-4"/>
    </source>
</evidence>
<dbReference type="PIRSF" id="PIRSF000445">
    <property type="entry name" value="4pyrrol_synth_GluRdtase"/>
    <property type="match status" value="1"/>
</dbReference>
<reference evidence="21" key="4">
    <citation type="journal article" date="2019" name="Int. J. Syst. Evol. Microbiol.">
        <title>The Global Catalogue of Microorganisms (GCM) 10K type strain sequencing project: providing services to taxonomists for standard genome sequencing and annotation.</title>
        <authorList>
            <consortium name="The Broad Institute Genomics Platform"/>
            <consortium name="The Broad Institute Genome Sequencing Center for Infectious Disease"/>
            <person name="Wu L."/>
            <person name="Ma J."/>
        </authorList>
    </citation>
    <scope>NUCLEOTIDE SEQUENCE [LARGE SCALE GENOMIC DNA]</scope>
    <source>
        <strain evidence="21">CCM 8778</strain>
    </source>
</reference>
<dbReference type="UniPathway" id="UPA00251">
    <property type="reaction ID" value="UER00316"/>
</dbReference>
<proteinExistence type="inferred from homology"/>
<dbReference type="FunFam" id="3.40.50.720:FF:000031">
    <property type="entry name" value="Glutamyl-tRNA reductase"/>
    <property type="match status" value="1"/>
</dbReference>
<comment type="function">
    <text evidence="9">Catalyzes the NADPH-dependent reduction of glutamyl-tRNA(Glu) to glutamate 1-semialdehyde (GSA).</text>
</comment>
<dbReference type="EMBL" id="PIYS01000006">
    <property type="protein sequence ID" value="PKF71862.1"/>
    <property type="molecule type" value="Genomic_DNA"/>
</dbReference>
<dbReference type="Proteomes" id="UP000242861">
    <property type="component" value="Unassembled WGS sequence"/>
</dbReference>
<comment type="subunit">
    <text evidence="9">Homodimer.</text>
</comment>
<evidence type="ECO:0000256" key="10">
    <source>
        <dbReference type="PIRSR" id="PIRSR000445-1"/>
    </source>
</evidence>
<dbReference type="Pfam" id="PF00745">
    <property type="entry name" value="GlutR_dimer"/>
    <property type="match status" value="1"/>
</dbReference>
<dbReference type="EC" id="1.2.1.70" evidence="3 9"/>
<dbReference type="Gene3D" id="3.30.460.30">
    <property type="entry name" value="Glutamyl-tRNA reductase, N-terminal domain"/>
    <property type="match status" value="1"/>
</dbReference>
<evidence type="ECO:0000313" key="21">
    <source>
        <dbReference type="Proteomes" id="UP000655550"/>
    </source>
</evidence>
<dbReference type="InterPro" id="IPR036343">
    <property type="entry name" value="GluRdtase_N_sf"/>
</dbReference>
<dbReference type="InterPro" id="IPR036453">
    <property type="entry name" value="GluRdtase_dimer_dom_sf"/>
</dbReference>
<reference evidence="18" key="5">
    <citation type="submission" date="2024-05" db="EMBL/GenBank/DDBJ databases">
        <authorList>
            <person name="Sun Q."/>
            <person name="Sedlacek I."/>
        </authorList>
    </citation>
    <scope>NUCLEOTIDE SEQUENCE</scope>
    <source>
        <strain evidence="18">CCM 8778</strain>
    </source>
</reference>
<dbReference type="InterPro" id="IPR006151">
    <property type="entry name" value="Shikm_DH/Glu-tRNA_Rdtase"/>
</dbReference>
<keyword evidence="4 9" id="KW-0521">NADP</keyword>
<gene>
    <name evidence="9 18" type="primary">hemA</name>
    <name evidence="19" type="ORF">CW360_05540</name>
    <name evidence="18" type="ORF">GCM10007363_02930</name>
</gene>
<dbReference type="CDD" id="cd05213">
    <property type="entry name" value="NAD_bind_Glutamyl_tRNA_reduct"/>
    <property type="match status" value="1"/>
</dbReference>
<feature type="domain" description="Glutamyl-tRNA reductase N-terminal" evidence="17">
    <location>
        <begin position="6"/>
        <end position="154"/>
    </location>
</feature>
<dbReference type="RefSeq" id="WP_093987127.1">
    <property type="nucleotide sequence ID" value="NZ_BMDE01000001.1"/>
</dbReference>
<dbReference type="Pfam" id="PF01488">
    <property type="entry name" value="Shikimate_DH"/>
    <property type="match status" value="1"/>
</dbReference>
<evidence type="ECO:0000256" key="9">
    <source>
        <dbReference type="HAMAP-Rule" id="MF_00087"/>
    </source>
</evidence>
<feature type="domain" description="Quinate/shikimate 5-dehydrogenase/glutamyl-tRNA reductase" evidence="16">
    <location>
        <begin position="170"/>
        <end position="304"/>
    </location>
</feature>
<keyword evidence="6 9" id="KW-0627">Porphyrin biosynthesis</keyword>
<reference evidence="19" key="2">
    <citation type="submission" date="2017-12" db="EMBL/GenBank/DDBJ databases">
        <authorList>
            <person name="Hurst M.R.H."/>
        </authorList>
    </citation>
    <scope>NUCLEOTIDE SEQUENCE [LARGE SCALE GENOMIC DNA]</scope>
    <source>
        <strain evidence="19">ZYSR67-Z</strain>
    </source>
</reference>
<evidence type="ECO:0000256" key="4">
    <source>
        <dbReference type="ARBA" id="ARBA00022857"/>
    </source>
</evidence>
<dbReference type="PANTHER" id="PTHR43013:SF1">
    <property type="entry name" value="GLUTAMYL-TRNA REDUCTASE"/>
    <property type="match status" value="1"/>
</dbReference>
<feature type="binding site" evidence="9 11">
    <location>
        <begin position="49"/>
        <end position="52"/>
    </location>
    <ligand>
        <name>substrate</name>
    </ligand>
</feature>
<comment type="pathway">
    <text evidence="1 9 14">Porphyrin-containing compound metabolism; protoporphyrin-IX biosynthesis; 5-aminolevulinate from L-glutamyl-tRNA(Glu): step 1/2.</text>
</comment>
<comment type="miscellaneous">
    <text evidence="9">During catalysis, the active site Cys acts as a nucleophile attacking the alpha-carbonyl group of tRNA-bound glutamate with the formation of a thioester intermediate between enzyme and glutamate, and the concomitant release of tRNA(Glu). The thioester intermediate is finally reduced by direct hydride transfer from NADPH, to form the product GSA.</text>
</comment>
<evidence type="ECO:0000256" key="3">
    <source>
        <dbReference type="ARBA" id="ARBA00012970"/>
    </source>
</evidence>
<feature type="active site" description="Nucleophile" evidence="9 10">
    <location>
        <position position="50"/>
    </location>
</feature>
<dbReference type="InterPro" id="IPR015895">
    <property type="entry name" value="4pyrrol_synth_GluRdtase_N"/>
</dbReference>
<dbReference type="Pfam" id="PF05201">
    <property type="entry name" value="GlutR_N"/>
    <property type="match status" value="1"/>
</dbReference>
<evidence type="ECO:0000313" key="18">
    <source>
        <dbReference type="EMBL" id="GGH88961.1"/>
    </source>
</evidence>
<dbReference type="InterPro" id="IPR018214">
    <property type="entry name" value="GluRdtase_CS"/>
</dbReference>
<feature type="binding site" evidence="9 11">
    <location>
        <position position="107"/>
    </location>
    <ligand>
        <name>substrate</name>
    </ligand>
</feature>
<dbReference type="InterPro" id="IPR015896">
    <property type="entry name" value="4pyrrol_synth_GluRdtase_dimer"/>
</dbReference>
<dbReference type="GO" id="GO:0008883">
    <property type="term" value="F:glutamyl-tRNA reductase activity"/>
    <property type="evidence" value="ECO:0007669"/>
    <property type="project" value="UniProtKB-UniRule"/>
</dbReference>
<dbReference type="PROSITE" id="PS00747">
    <property type="entry name" value="GLUTR"/>
    <property type="match status" value="1"/>
</dbReference>
<evidence type="ECO:0000259" key="17">
    <source>
        <dbReference type="Pfam" id="PF05201"/>
    </source>
</evidence>
<comment type="similarity">
    <text evidence="2 9 14">Belongs to the glutamyl-tRNA reductase family.</text>
</comment>
<dbReference type="EMBL" id="BMDE01000001">
    <property type="protein sequence ID" value="GGH88961.1"/>
    <property type="molecule type" value="Genomic_DNA"/>
</dbReference>
<organism evidence="19 20">
    <name type="scientific">Pseudomonas fluvialis</name>
    <dbReference type="NCBI Taxonomy" id="1793966"/>
    <lineage>
        <taxon>Bacteria</taxon>
        <taxon>Pseudomonadati</taxon>
        <taxon>Pseudomonadota</taxon>
        <taxon>Gammaproteobacteria</taxon>
        <taxon>Pseudomonadales</taxon>
        <taxon>Pseudomonadaceae</taxon>
        <taxon>Pseudomonas</taxon>
    </lineage>
</organism>
<evidence type="ECO:0000313" key="20">
    <source>
        <dbReference type="Proteomes" id="UP000242861"/>
    </source>
</evidence>
<protein>
    <recommendedName>
        <fullName evidence="8 9">Glutamyl-tRNA reductase</fullName>
        <shortName evidence="9">GluTR</shortName>
        <ecNumber evidence="3 9">1.2.1.70</ecNumber>
    </recommendedName>
</protein>
<dbReference type="Proteomes" id="UP000655550">
    <property type="component" value="Unassembled WGS sequence"/>
</dbReference>
<feature type="binding site" evidence="9 11">
    <location>
        <begin position="112"/>
        <end position="114"/>
    </location>
    <ligand>
        <name>substrate</name>
    </ligand>
</feature>
<dbReference type="FunFam" id="3.30.460.30:FF:000001">
    <property type="entry name" value="Glutamyl-tRNA reductase"/>
    <property type="match status" value="1"/>
</dbReference>
<dbReference type="GO" id="GO:0019353">
    <property type="term" value="P:protoporphyrinogen IX biosynthetic process from glutamate"/>
    <property type="evidence" value="ECO:0007669"/>
    <property type="project" value="TreeGrafter"/>
</dbReference>
<feature type="binding site" evidence="9 11">
    <location>
        <position position="118"/>
    </location>
    <ligand>
        <name>substrate</name>
    </ligand>
</feature>
<keyword evidence="5 9" id="KW-0560">Oxidoreductase</keyword>
<evidence type="ECO:0000256" key="5">
    <source>
        <dbReference type="ARBA" id="ARBA00023002"/>
    </source>
</evidence>
<evidence type="ECO:0000313" key="19">
    <source>
        <dbReference type="EMBL" id="PKF71862.1"/>
    </source>
</evidence>
<evidence type="ECO:0000256" key="6">
    <source>
        <dbReference type="ARBA" id="ARBA00023244"/>
    </source>
</evidence>
<comment type="caution">
    <text evidence="19">The sequence shown here is derived from an EMBL/GenBank/DDBJ whole genome shotgun (WGS) entry which is preliminary data.</text>
</comment>
<reference evidence="20" key="3">
    <citation type="submission" date="2017-12" db="EMBL/GenBank/DDBJ databases">
        <authorList>
            <person name="Yu X.-Y."/>
        </authorList>
    </citation>
    <scope>NUCLEOTIDE SEQUENCE [LARGE SCALE GENOMIC DNA]</scope>
    <source>
        <strain evidence="20">ZYSR67-Z</strain>
    </source>
</reference>
<keyword evidence="21" id="KW-1185">Reference proteome</keyword>
<feature type="domain" description="Tetrapyrrole biosynthesis glutamyl-tRNA reductase dimerisation" evidence="15">
    <location>
        <begin position="318"/>
        <end position="415"/>
    </location>
</feature>
<evidence type="ECO:0000256" key="2">
    <source>
        <dbReference type="ARBA" id="ARBA00005916"/>
    </source>
</evidence>
<evidence type="ECO:0000256" key="7">
    <source>
        <dbReference type="ARBA" id="ARBA00047464"/>
    </source>
</evidence>
<dbReference type="InterPro" id="IPR000343">
    <property type="entry name" value="4pyrrol_synth_GluRdtase"/>
</dbReference>
<dbReference type="SUPFAM" id="SSF69075">
    <property type="entry name" value="Glutamyl tRNA-reductase dimerization domain"/>
    <property type="match status" value="1"/>
</dbReference>
<sequence>MAFLALGINHKTASVAVRERVAFTPEKLVEALRELCRLTPSREAAILSTCNRSELYLEQDALAVDEVLAWLADFHQLNVAELRDCAYVHADEAAVRHMMRVACGLDSLVLGEPQILGQMKSAYAVAREAGTVGPLLGRLFQATFSTAKTVRTDTAIGENPVSVAFAAVSLAKQIFADLHRSQALLIGAGETITLVARHLYEQGVKRIVVANRTLERASQLAEQFGAHAVLLSEIPNELVNSDIVISSTASQLPILGKGAVERALKQRRYKPIFMVDIAVPRDIEPEVGNLDDVYLYTVDDLHEVIEENLKSRQGAARAAEELVANGADEFMLRLRELAAVDVLKAYRQQCESLRDEELAKAQRALANGSPAEEVLQQLARGLTNKLLHAPSVQLKKLTAAGRLDALALAQELFALDERSEH</sequence>
<feature type="site" description="Important for activity" evidence="9 13">
    <location>
        <position position="97"/>
    </location>
</feature>
<dbReference type="SUPFAM" id="SSF51735">
    <property type="entry name" value="NAD(P)-binding Rossmann-fold domains"/>
    <property type="match status" value="1"/>
</dbReference>
<feature type="binding site" evidence="9 12">
    <location>
        <begin position="187"/>
        <end position="192"/>
    </location>
    <ligand>
        <name>NADP(+)</name>
        <dbReference type="ChEBI" id="CHEBI:58349"/>
    </ligand>
</feature>
<evidence type="ECO:0000256" key="8">
    <source>
        <dbReference type="ARBA" id="ARBA00068659"/>
    </source>
</evidence>
<evidence type="ECO:0000256" key="11">
    <source>
        <dbReference type="PIRSR" id="PIRSR000445-2"/>
    </source>
</evidence>
<dbReference type="GO" id="GO:0050661">
    <property type="term" value="F:NADP binding"/>
    <property type="evidence" value="ECO:0007669"/>
    <property type="project" value="InterPro"/>
</dbReference>
<dbReference type="AlphaFoldDB" id="A0A2I0CRU4"/>
<dbReference type="Gene3D" id="3.40.50.720">
    <property type="entry name" value="NAD(P)-binding Rossmann-like Domain"/>
    <property type="match status" value="1"/>
</dbReference>
<comment type="catalytic activity">
    <reaction evidence="7 9 14">
        <text>(S)-4-amino-5-oxopentanoate + tRNA(Glu) + NADP(+) = L-glutamyl-tRNA(Glu) + NADPH + H(+)</text>
        <dbReference type="Rhea" id="RHEA:12344"/>
        <dbReference type="Rhea" id="RHEA-COMP:9663"/>
        <dbReference type="Rhea" id="RHEA-COMP:9680"/>
        <dbReference type="ChEBI" id="CHEBI:15378"/>
        <dbReference type="ChEBI" id="CHEBI:57501"/>
        <dbReference type="ChEBI" id="CHEBI:57783"/>
        <dbReference type="ChEBI" id="CHEBI:58349"/>
        <dbReference type="ChEBI" id="CHEBI:78442"/>
        <dbReference type="ChEBI" id="CHEBI:78520"/>
        <dbReference type="EC" id="1.2.1.70"/>
    </reaction>
</comment>
<reference evidence="18" key="1">
    <citation type="journal article" date="2014" name="Int. J. Syst. Evol. Microbiol.">
        <title>Complete genome of a new Firmicutes species belonging to the dominant human colonic microbiota ('Ruminococcus bicirculans') reveals two chromosomes and a selective capacity to utilize plant glucans.</title>
        <authorList>
            <consortium name="NISC Comparative Sequencing Program"/>
            <person name="Wegmann U."/>
            <person name="Louis P."/>
            <person name="Goesmann A."/>
            <person name="Henrissat B."/>
            <person name="Duncan S.H."/>
            <person name="Flint H.J."/>
        </authorList>
    </citation>
    <scope>NUCLEOTIDE SEQUENCE</scope>
    <source>
        <strain evidence="18">CCM 8778</strain>
    </source>
</reference>
<dbReference type="NCBIfam" id="TIGR01035">
    <property type="entry name" value="hemA"/>
    <property type="match status" value="1"/>
</dbReference>
<evidence type="ECO:0000256" key="1">
    <source>
        <dbReference type="ARBA" id="ARBA00005059"/>
    </source>
</evidence>
<evidence type="ECO:0000256" key="14">
    <source>
        <dbReference type="RuleBase" id="RU000584"/>
    </source>
</evidence>
<comment type="domain">
    <text evidence="9">Possesses an unusual extended V-shaped dimeric structure with each monomer consisting of three distinct domains arranged along a curved 'spinal' alpha-helix. The N-terminal catalytic domain specifically recognizes the glutamate moiety of the substrate. The second domain is the NADPH-binding domain, and the third C-terminal domain is responsible for dimerization.</text>
</comment>